<gene>
    <name evidence="6" type="ORF">K4G66_15760</name>
</gene>
<feature type="repeat" description="TPR" evidence="2">
    <location>
        <begin position="327"/>
        <end position="360"/>
    </location>
</feature>
<organism evidence="6">
    <name type="scientific">Roseihalotalea indica</name>
    <dbReference type="NCBI Taxonomy" id="2867963"/>
    <lineage>
        <taxon>Bacteria</taxon>
        <taxon>Pseudomonadati</taxon>
        <taxon>Bacteroidota</taxon>
        <taxon>Cytophagia</taxon>
        <taxon>Cytophagales</taxon>
        <taxon>Catalimonadaceae</taxon>
        <taxon>Roseihalotalea</taxon>
    </lineage>
</organism>
<dbReference type="PROSITE" id="PS50005">
    <property type="entry name" value="TPR"/>
    <property type="match status" value="3"/>
</dbReference>
<dbReference type="SMART" id="SM00028">
    <property type="entry name" value="TPR"/>
    <property type="match status" value="5"/>
</dbReference>
<dbReference type="InterPro" id="IPR019734">
    <property type="entry name" value="TPR_rpt"/>
</dbReference>
<feature type="domain" description="PPM-type phosphatase" evidence="5">
    <location>
        <begin position="539"/>
        <end position="762"/>
    </location>
</feature>
<reference evidence="6" key="2">
    <citation type="journal article" date="2024" name="Antonie Van Leeuwenhoek">
        <title>Roseihalotalea indica gen. nov., sp. nov., a halophilic Bacteroidetes from mesopelagic Southwest Indian Ocean with higher carbohydrate metabolic potential.</title>
        <authorList>
            <person name="Chen B."/>
            <person name="Zhang M."/>
            <person name="Lin D."/>
            <person name="Ye J."/>
            <person name="Tang K."/>
        </authorList>
    </citation>
    <scope>NUCLEOTIDE SEQUENCE</scope>
    <source>
        <strain evidence="6">TK19036</strain>
    </source>
</reference>
<feature type="repeat" description="TPR" evidence="2">
    <location>
        <begin position="287"/>
        <end position="320"/>
    </location>
</feature>
<evidence type="ECO:0000259" key="5">
    <source>
        <dbReference type="SMART" id="SM00331"/>
    </source>
</evidence>
<proteinExistence type="predicted"/>
<dbReference type="PANTHER" id="PTHR43156:SF9">
    <property type="entry name" value="HAMP DOMAIN-CONTAINING PROTEIN"/>
    <property type="match status" value="1"/>
</dbReference>
<evidence type="ECO:0000313" key="6">
    <source>
        <dbReference type="EMBL" id="WKN40150.1"/>
    </source>
</evidence>
<dbReference type="Gene3D" id="3.60.40.10">
    <property type="entry name" value="PPM-type phosphatase domain"/>
    <property type="match status" value="1"/>
</dbReference>
<dbReference type="Pfam" id="PF07228">
    <property type="entry name" value="SpoIIE"/>
    <property type="match status" value="1"/>
</dbReference>
<feature type="transmembrane region" description="Helical" evidence="4">
    <location>
        <begin position="446"/>
        <end position="467"/>
    </location>
</feature>
<accession>A0AA49JK78</accession>
<dbReference type="InterPro" id="IPR052016">
    <property type="entry name" value="Bact_Sigma-Reg"/>
</dbReference>
<dbReference type="PANTHER" id="PTHR43156">
    <property type="entry name" value="STAGE II SPORULATION PROTEIN E-RELATED"/>
    <property type="match status" value="1"/>
</dbReference>
<keyword evidence="4" id="KW-1133">Transmembrane helix</keyword>
<dbReference type="PROSITE" id="PS50293">
    <property type="entry name" value="TPR_REGION"/>
    <property type="match status" value="1"/>
</dbReference>
<evidence type="ECO:0000256" key="4">
    <source>
        <dbReference type="SAM" id="Phobius"/>
    </source>
</evidence>
<evidence type="ECO:0000256" key="1">
    <source>
        <dbReference type="ARBA" id="ARBA00022801"/>
    </source>
</evidence>
<evidence type="ECO:0000256" key="2">
    <source>
        <dbReference type="PROSITE-ProRule" id="PRU00339"/>
    </source>
</evidence>
<feature type="coiled-coil region" evidence="3">
    <location>
        <begin position="476"/>
        <end position="513"/>
    </location>
</feature>
<dbReference type="InterPro" id="IPR011990">
    <property type="entry name" value="TPR-like_helical_dom_sf"/>
</dbReference>
<evidence type="ECO:0000256" key="3">
    <source>
        <dbReference type="SAM" id="Coils"/>
    </source>
</evidence>
<feature type="repeat" description="TPR" evidence="2">
    <location>
        <begin position="248"/>
        <end position="281"/>
    </location>
</feature>
<dbReference type="SUPFAM" id="SSF48452">
    <property type="entry name" value="TPR-like"/>
    <property type="match status" value="1"/>
</dbReference>
<keyword evidence="3" id="KW-0175">Coiled coil</keyword>
<dbReference type="EMBL" id="CP120682">
    <property type="protein sequence ID" value="WKN40150.1"/>
    <property type="molecule type" value="Genomic_DNA"/>
</dbReference>
<dbReference type="InterPro" id="IPR001932">
    <property type="entry name" value="PPM-type_phosphatase-like_dom"/>
</dbReference>
<keyword evidence="1" id="KW-0378">Hydrolase</keyword>
<dbReference type="Gene3D" id="1.25.40.10">
    <property type="entry name" value="Tetratricopeptide repeat domain"/>
    <property type="match status" value="2"/>
</dbReference>
<dbReference type="AlphaFoldDB" id="A0AA49JK78"/>
<protein>
    <submittedName>
        <fullName evidence="6">Tetratricopeptide repeat protein</fullName>
    </submittedName>
</protein>
<keyword evidence="2" id="KW-0802">TPR repeat</keyword>
<keyword evidence="4" id="KW-0472">Membrane</keyword>
<dbReference type="GO" id="GO:0016791">
    <property type="term" value="F:phosphatase activity"/>
    <property type="evidence" value="ECO:0007669"/>
    <property type="project" value="TreeGrafter"/>
</dbReference>
<sequence>MSLSKAIQWGVLLWCGWGVITPAWAQIPPSDSLDFALEQANSLEEETEAWLKLADYYEFRNADTTYYFIQQAMQAAQKASYAVGQADAYVRLASYFAHHQIHNDDSLQRYLERSIIIYQEEADSLRIAQAYQRVSQTSFYSDYYQLASKHASSAQAIYQQLNNREGQASILSLMCEIQNRMGNNVIALNHCIESLNIYNELGRESKKAPLNKTIGVINLDVGNFTDAKSYLLQAAEFAERFQDTITLSSAYIGIGKVYIETEEYDLALEFFQRVLALNRDRETAQLAFAFYNIGRTYLLQKQPTQAIPLLEEALQMAENYENRSLKAKALLELGKTYYELGELDQCFAYLTQSKSQAPLNLQGSNEIVRECYRQLSKYYHHIGDLENALYNQGLYDLELKKSFQEETARLFAEMETIHELGKKDNQIELLQQENQIQSLLASERKLMNFFLIVSLSVLFGLGVLLYSKYRVKIRANRKLEKQKEAISKQKVKIEKQRDEITEKSRLLEESSRDIRDSIEYARRIQLSLLPEKDELKHLFPDSFVFHRAKDIVSGDFYWVHETEDIILIAVLDCTGHGVPGAFMTVLANSVLDQVVHESKVPSPNNVLSVMDTRIREALRQSEAEDTNTDGLDMAMCLINRKTLEVCYSGAQIPLYFTHQGKLCKLEPSRYFIGGGRVNDKYFSNECKQLQRGDMLYMASDGFQDQFGGPKDKKFMRSRFRELLENIHTQPTAMQYQKIKETFTCWQGDQIQTDDVLLVGLRL</sequence>
<dbReference type="SMART" id="SM00331">
    <property type="entry name" value="PP2C_SIG"/>
    <property type="match status" value="1"/>
</dbReference>
<keyword evidence="4" id="KW-0812">Transmembrane</keyword>
<dbReference type="Pfam" id="PF13424">
    <property type="entry name" value="TPR_12"/>
    <property type="match status" value="1"/>
</dbReference>
<reference evidence="6" key="1">
    <citation type="journal article" date="2023" name="Comput. Struct. Biotechnol. J.">
        <title>Discovery of a novel marine Bacteroidetes with a rich repertoire of carbohydrate-active enzymes.</title>
        <authorList>
            <person name="Chen B."/>
            <person name="Liu G."/>
            <person name="Chen Q."/>
            <person name="Wang H."/>
            <person name="Liu L."/>
            <person name="Tang K."/>
        </authorList>
    </citation>
    <scope>NUCLEOTIDE SEQUENCE</scope>
    <source>
        <strain evidence="6">TK19036</strain>
    </source>
</reference>
<name>A0AA49JK78_9BACT</name>
<dbReference type="InterPro" id="IPR036457">
    <property type="entry name" value="PPM-type-like_dom_sf"/>
</dbReference>